<dbReference type="RefSeq" id="WP_252435459.1">
    <property type="nucleotide sequence ID" value="NZ_JAGSOV010000008.1"/>
</dbReference>
<dbReference type="GO" id="GO:0016787">
    <property type="term" value="F:hydrolase activity"/>
    <property type="evidence" value="ECO:0007669"/>
    <property type="project" value="UniProtKB-KW"/>
</dbReference>
<dbReference type="Proteomes" id="UP001165283">
    <property type="component" value="Unassembled WGS sequence"/>
</dbReference>
<dbReference type="Gene3D" id="3.40.50.1820">
    <property type="entry name" value="alpha/beta hydrolase"/>
    <property type="match status" value="1"/>
</dbReference>
<keyword evidence="2" id="KW-0378">Hydrolase</keyword>
<accession>A0ABT0ZT36</accession>
<dbReference type="InterPro" id="IPR029058">
    <property type="entry name" value="AB_hydrolase_fold"/>
</dbReference>
<evidence type="ECO:0000313" key="2">
    <source>
        <dbReference type="EMBL" id="MCO1653849.1"/>
    </source>
</evidence>
<dbReference type="Pfam" id="PF12697">
    <property type="entry name" value="Abhydrolase_6"/>
    <property type="match status" value="1"/>
</dbReference>
<organism evidence="2 3">
    <name type="scientific">Pseudonocardia humida</name>
    <dbReference type="NCBI Taxonomy" id="2800819"/>
    <lineage>
        <taxon>Bacteria</taxon>
        <taxon>Bacillati</taxon>
        <taxon>Actinomycetota</taxon>
        <taxon>Actinomycetes</taxon>
        <taxon>Pseudonocardiales</taxon>
        <taxon>Pseudonocardiaceae</taxon>
        <taxon>Pseudonocardia</taxon>
    </lineage>
</organism>
<dbReference type="PRINTS" id="PR00111">
    <property type="entry name" value="ABHYDROLASE"/>
</dbReference>
<reference evidence="2" key="1">
    <citation type="submission" date="2021-04" db="EMBL/GenBank/DDBJ databases">
        <title>Pseudonocardia sp. nov., isolated from sandy soil of mangrove forest.</title>
        <authorList>
            <person name="Zan Z."/>
            <person name="Huang R."/>
            <person name="Liu W."/>
        </authorList>
    </citation>
    <scope>NUCLEOTIDE SEQUENCE</scope>
    <source>
        <strain evidence="2">S2-4</strain>
    </source>
</reference>
<protein>
    <submittedName>
        <fullName evidence="2">Alpha/beta hydrolase</fullName>
    </submittedName>
</protein>
<comment type="caution">
    <text evidence="2">The sequence shown here is derived from an EMBL/GenBank/DDBJ whole genome shotgun (WGS) entry which is preliminary data.</text>
</comment>
<dbReference type="SUPFAM" id="SSF53474">
    <property type="entry name" value="alpha/beta-Hydrolases"/>
    <property type="match status" value="1"/>
</dbReference>
<name>A0ABT0ZT36_9PSEU</name>
<dbReference type="EMBL" id="JAGSOV010000008">
    <property type="protein sequence ID" value="MCO1653849.1"/>
    <property type="molecule type" value="Genomic_DNA"/>
</dbReference>
<dbReference type="PANTHER" id="PTHR43194:SF2">
    <property type="entry name" value="PEROXISOMAL MEMBRANE PROTEIN LPX1"/>
    <property type="match status" value="1"/>
</dbReference>
<dbReference type="InterPro" id="IPR050228">
    <property type="entry name" value="Carboxylesterase_BioH"/>
</dbReference>
<dbReference type="InterPro" id="IPR000073">
    <property type="entry name" value="AB_hydrolase_1"/>
</dbReference>
<gene>
    <name evidence="2" type="ORF">KDL28_02150</name>
</gene>
<feature type="domain" description="AB hydrolase-1" evidence="1">
    <location>
        <begin position="6"/>
        <end position="230"/>
    </location>
</feature>
<evidence type="ECO:0000259" key="1">
    <source>
        <dbReference type="Pfam" id="PF12697"/>
    </source>
</evidence>
<proteinExistence type="predicted"/>
<evidence type="ECO:0000313" key="3">
    <source>
        <dbReference type="Proteomes" id="UP001165283"/>
    </source>
</evidence>
<sequence length="239" mass="25055">MSSPYVLVHGACHGGWCWRRVAPLLRAAGHEVFTPTLTGFGERAHLLTPHVGPATLVRDVVAVLECEELSDVVLVGHSFGALVALGVAQEVPGRLREVVLLDGVVVDAGEPGFAGLPADAVAGRIALAERTSGGLSYPPPEPAAFGVDDPADRAWLIRRLTPQPLRAYTEPFGLRAPLGAGVPVRYVCCTAPAYPAVHSAHAIVRREGWGYSELATGHDAMVTAPELTAAELVGRGTGR</sequence>
<keyword evidence="3" id="KW-1185">Reference proteome</keyword>
<dbReference type="PANTHER" id="PTHR43194">
    <property type="entry name" value="HYDROLASE ALPHA/BETA FOLD FAMILY"/>
    <property type="match status" value="1"/>
</dbReference>